<sequence length="35" mass="4110">MALQQQLGKDKSDNIRRQKSSILLCVFQKYNPTEK</sequence>
<comment type="caution">
    <text evidence="1">The sequence shown here is derived from an EMBL/GenBank/DDBJ whole genome shotgun (WGS) entry which is preliminary data.</text>
</comment>
<reference evidence="1 2" key="1">
    <citation type="submission" date="2018-10" db="EMBL/GenBank/DDBJ databases">
        <authorList>
            <person name="Ekblom R."/>
            <person name="Jareborg N."/>
        </authorList>
    </citation>
    <scope>NUCLEOTIDE SEQUENCE [LARGE SCALE GENOMIC DNA]</scope>
    <source>
        <tissue evidence="1">Muscle</tissue>
    </source>
</reference>
<protein>
    <submittedName>
        <fullName evidence="1">Uncharacterized protein</fullName>
    </submittedName>
</protein>
<proteinExistence type="predicted"/>
<feature type="non-terminal residue" evidence="1">
    <location>
        <position position="35"/>
    </location>
</feature>
<dbReference type="Proteomes" id="UP000269945">
    <property type="component" value="Unassembled WGS sequence"/>
</dbReference>
<dbReference type="EMBL" id="CYRY02017261">
    <property type="protein sequence ID" value="VCW91172.1"/>
    <property type="molecule type" value="Genomic_DNA"/>
</dbReference>
<evidence type="ECO:0000313" key="2">
    <source>
        <dbReference type="Proteomes" id="UP000269945"/>
    </source>
</evidence>
<dbReference type="AlphaFoldDB" id="A0A9X9LTW4"/>
<accession>A0A9X9LTW4</accession>
<name>A0A9X9LTW4_GULGU</name>
<evidence type="ECO:0000313" key="1">
    <source>
        <dbReference type="EMBL" id="VCW91172.1"/>
    </source>
</evidence>
<keyword evidence="2" id="KW-1185">Reference proteome</keyword>
<organism evidence="1 2">
    <name type="scientific">Gulo gulo</name>
    <name type="common">Wolverine</name>
    <name type="synonym">Gluton</name>
    <dbReference type="NCBI Taxonomy" id="48420"/>
    <lineage>
        <taxon>Eukaryota</taxon>
        <taxon>Metazoa</taxon>
        <taxon>Chordata</taxon>
        <taxon>Craniata</taxon>
        <taxon>Vertebrata</taxon>
        <taxon>Euteleostomi</taxon>
        <taxon>Mammalia</taxon>
        <taxon>Eutheria</taxon>
        <taxon>Laurasiatheria</taxon>
        <taxon>Carnivora</taxon>
        <taxon>Caniformia</taxon>
        <taxon>Musteloidea</taxon>
        <taxon>Mustelidae</taxon>
        <taxon>Guloninae</taxon>
        <taxon>Gulo</taxon>
    </lineage>
</organism>
<gene>
    <name evidence="1" type="ORF">BN2614_LOCUS1</name>
</gene>